<keyword evidence="5 7" id="KW-0408">Iron</keyword>
<dbReference type="PROSITE" id="PS00086">
    <property type="entry name" value="CYTOCHROME_P450"/>
    <property type="match status" value="1"/>
</dbReference>
<dbReference type="RefSeq" id="WP_229837174.1">
    <property type="nucleotide sequence ID" value="NZ_BMPI01000105.1"/>
</dbReference>
<reference evidence="8" key="1">
    <citation type="journal article" date="2014" name="Int. J. Syst. Evol. Microbiol.">
        <title>Complete genome sequence of Corynebacterium casei LMG S-19264T (=DSM 44701T), isolated from a smear-ripened cheese.</title>
        <authorList>
            <consortium name="US DOE Joint Genome Institute (JGI-PGF)"/>
            <person name="Walter F."/>
            <person name="Albersmeier A."/>
            <person name="Kalinowski J."/>
            <person name="Ruckert C."/>
        </authorList>
    </citation>
    <scope>NUCLEOTIDE SEQUENCE</scope>
    <source>
        <strain evidence="8">JCM 19831</strain>
    </source>
</reference>
<reference evidence="8" key="2">
    <citation type="submission" date="2020-09" db="EMBL/GenBank/DDBJ databases">
        <authorList>
            <person name="Sun Q."/>
            <person name="Ohkuma M."/>
        </authorList>
    </citation>
    <scope>NUCLEOTIDE SEQUENCE</scope>
    <source>
        <strain evidence="8">JCM 19831</strain>
    </source>
</reference>
<dbReference type="Gene3D" id="1.10.630.10">
    <property type="entry name" value="Cytochrome P450"/>
    <property type="match status" value="1"/>
</dbReference>
<keyword evidence="4 7" id="KW-0560">Oxidoreductase</keyword>
<protein>
    <submittedName>
        <fullName evidence="8">Cytochrome P450</fullName>
    </submittedName>
</protein>
<dbReference type="GO" id="GO:0005506">
    <property type="term" value="F:iron ion binding"/>
    <property type="evidence" value="ECO:0007669"/>
    <property type="project" value="InterPro"/>
</dbReference>
<accession>A0A917X7J2</accession>
<dbReference type="InterPro" id="IPR002397">
    <property type="entry name" value="Cyt_P450_B"/>
</dbReference>
<evidence type="ECO:0000313" key="8">
    <source>
        <dbReference type="EMBL" id="GGM86252.1"/>
    </source>
</evidence>
<comment type="caution">
    <text evidence="8">The sequence shown here is derived from an EMBL/GenBank/DDBJ whole genome shotgun (WGS) entry which is preliminary data.</text>
</comment>
<evidence type="ECO:0000256" key="4">
    <source>
        <dbReference type="ARBA" id="ARBA00023002"/>
    </source>
</evidence>
<dbReference type="InterPro" id="IPR036396">
    <property type="entry name" value="Cyt_P450_sf"/>
</dbReference>
<dbReference type="InterPro" id="IPR017972">
    <property type="entry name" value="Cyt_P450_CS"/>
</dbReference>
<organism evidence="8 9">
    <name type="scientific">Dactylosporangium sucinum</name>
    <dbReference type="NCBI Taxonomy" id="1424081"/>
    <lineage>
        <taxon>Bacteria</taxon>
        <taxon>Bacillati</taxon>
        <taxon>Actinomycetota</taxon>
        <taxon>Actinomycetes</taxon>
        <taxon>Micromonosporales</taxon>
        <taxon>Micromonosporaceae</taxon>
        <taxon>Dactylosporangium</taxon>
    </lineage>
</organism>
<dbReference type="Proteomes" id="UP000642070">
    <property type="component" value="Unassembled WGS sequence"/>
</dbReference>
<sequence>MTTTVGSIFGAVLDPVNRHNPYPLYTAMRRTPVGREPDGTYVVSTFREIAALLHDPRLSSADHPAREDLHKMIGLPPSFLRLDPPDHDRLRRLATRPFGPPHSPHRIDDLQPTLEGIVERLIADFPGATVDLVDQFAYPLPVLVITQLLGVPIEDEPRFRAWIDVALQTIDPHHPREDQLDAAHTAFRELADYLGELVDRRVAEPGGDLLSALATDDGPDGRMTRDQLVSTAVLLLIAGHETTVNLIANSALVLLRQPVWLERLLDDPDLVVPFVEEVLRWDPPVQFLPWRKALADIELAGTTIPKGASITLVLAAGNRDPLHLADPDRFDPQRRPVQHLGFGDGIHYCFGAPLARLEAQVALRGLAPALADARLLEDPPAYRMSAVLRGPRHLRVALD</sequence>
<dbReference type="PANTHER" id="PTHR46696">
    <property type="entry name" value="P450, PUTATIVE (EUROFUNG)-RELATED"/>
    <property type="match status" value="1"/>
</dbReference>
<dbReference type="AlphaFoldDB" id="A0A917X7J2"/>
<evidence type="ECO:0000313" key="9">
    <source>
        <dbReference type="Proteomes" id="UP000642070"/>
    </source>
</evidence>
<gene>
    <name evidence="8" type="ORF">GCM10007977_105200</name>
</gene>
<comment type="similarity">
    <text evidence="1 7">Belongs to the cytochrome P450 family.</text>
</comment>
<evidence type="ECO:0000256" key="7">
    <source>
        <dbReference type="RuleBase" id="RU000461"/>
    </source>
</evidence>
<name>A0A917X7J2_9ACTN</name>
<dbReference type="FunFam" id="1.10.630.10:FF:000018">
    <property type="entry name" value="Cytochrome P450 monooxygenase"/>
    <property type="match status" value="1"/>
</dbReference>
<dbReference type="SUPFAM" id="SSF48264">
    <property type="entry name" value="Cytochrome P450"/>
    <property type="match status" value="1"/>
</dbReference>
<dbReference type="GO" id="GO:0016705">
    <property type="term" value="F:oxidoreductase activity, acting on paired donors, with incorporation or reduction of molecular oxygen"/>
    <property type="evidence" value="ECO:0007669"/>
    <property type="project" value="InterPro"/>
</dbReference>
<dbReference type="EMBL" id="BMPI01000105">
    <property type="protein sequence ID" value="GGM86252.1"/>
    <property type="molecule type" value="Genomic_DNA"/>
</dbReference>
<dbReference type="GO" id="GO:0017000">
    <property type="term" value="P:antibiotic biosynthetic process"/>
    <property type="evidence" value="ECO:0007669"/>
    <property type="project" value="UniProtKB-ARBA"/>
</dbReference>
<dbReference type="GO" id="GO:0004497">
    <property type="term" value="F:monooxygenase activity"/>
    <property type="evidence" value="ECO:0007669"/>
    <property type="project" value="UniProtKB-KW"/>
</dbReference>
<dbReference type="PRINTS" id="PR00359">
    <property type="entry name" value="BP450"/>
</dbReference>
<keyword evidence="6 7" id="KW-0503">Monooxygenase</keyword>
<dbReference type="PANTHER" id="PTHR46696:SF1">
    <property type="entry name" value="CYTOCHROME P450 YJIB-RELATED"/>
    <property type="match status" value="1"/>
</dbReference>
<evidence type="ECO:0000256" key="5">
    <source>
        <dbReference type="ARBA" id="ARBA00023004"/>
    </source>
</evidence>
<evidence type="ECO:0000256" key="3">
    <source>
        <dbReference type="ARBA" id="ARBA00022723"/>
    </source>
</evidence>
<dbReference type="CDD" id="cd20625">
    <property type="entry name" value="CYP164-like"/>
    <property type="match status" value="1"/>
</dbReference>
<keyword evidence="3 7" id="KW-0479">Metal-binding</keyword>
<evidence type="ECO:0000256" key="2">
    <source>
        <dbReference type="ARBA" id="ARBA00022617"/>
    </source>
</evidence>
<evidence type="ECO:0000256" key="1">
    <source>
        <dbReference type="ARBA" id="ARBA00010617"/>
    </source>
</evidence>
<dbReference type="GO" id="GO:0020037">
    <property type="term" value="F:heme binding"/>
    <property type="evidence" value="ECO:0007669"/>
    <property type="project" value="InterPro"/>
</dbReference>
<dbReference type="Pfam" id="PF00067">
    <property type="entry name" value="p450"/>
    <property type="match status" value="1"/>
</dbReference>
<evidence type="ECO:0000256" key="6">
    <source>
        <dbReference type="ARBA" id="ARBA00023033"/>
    </source>
</evidence>
<keyword evidence="9" id="KW-1185">Reference proteome</keyword>
<proteinExistence type="inferred from homology"/>
<dbReference type="InterPro" id="IPR001128">
    <property type="entry name" value="Cyt_P450"/>
</dbReference>
<keyword evidence="2 7" id="KW-0349">Heme</keyword>